<evidence type="ECO:0000313" key="1">
    <source>
        <dbReference type="EMBL" id="GHI40187.1"/>
    </source>
</evidence>
<evidence type="ECO:0000313" key="2">
    <source>
        <dbReference type="Proteomes" id="UP001050808"/>
    </source>
</evidence>
<sequence length="209" mass="21162">MKTGAPVVPQVIVTDPVRAARRVTRLAPSWPVAVEVIVASIGLLACGAGQEPLGRGSRTTVTVEPGRTHSRRTAAFALPWVIVTAPEAQPGDAEPVPSPAPAAVGLVVGGLDGGPADADGLACVVPGGEAAGLGMPRSLPDVAAEDAPEEESCGAEPACELLPLSPHALRKQDTATRTTPSQDRLGPCPWLFVAGAAVTTSSLRPRTAL</sequence>
<name>A0ABQ3QSG1_9ACTN</name>
<dbReference type="EMBL" id="BNDY01000017">
    <property type="protein sequence ID" value="GHI40187.1"/>
    <property type="molecule type" value="Genomic_DNA"/>
</dbReference>
<protein>
    <submittedName>
        <fullName evidence="1">Uncharacterized protein</fullName>
    </submittedName>
</protein>
<accession>A0ABQ3QSG1</accession>
<gene>
    <name evidence="1" type="ORF">Sviol_45950</name>
</gene>
<reference evidence="1" key="1">
    <citation type="submission" date="2024-05" db="EMBL/GenBank/DDBJ databases">
        <title>Whole genome shotgun sequence of Streptomyces violascens NBRC 12920.</title>
        <authorList>
            <person name="Komaki H."/>
            <person name="Tamura T."/>
        </authorList>
    </citation>
    <scope>NUCLEOTIDE SEQUENCE</scope>
    <source>
        <strain evidence="1">NBRC 12920</strain>
    </source>
</reference>
<proteinExistence type="predicted"/>
<organism evidence="1 2">
    <name type="scientific">Streptomyces violascens</name>
    <dbReference type="NCBI Taxonomy" id="67381"/>
    <lineage>
        <taxon>Bacteria</taxon>
        <taxon>Bacillati</taxon>
        <taxon>Actinomycetota</taxon>
        <taxon>Actinomycetes</taxon>
        <taxon>Kitasatosporales</taxon>
        <taxon>Streptomycetaceae</taxon>
        <taxon>Streptomyces</taxon>
    </lineage>
</organism>
<dbReference type="Proteomes" id="UP001050808">
    <property type="component" value="Unassembled WGS sequence"/>
</dbReference>
<comment type="caution">
    <text evidence="1">The sequence shown here is derived from an EMBL/GenBank/DDBJ whole genome shotgun (WGS) entry which is preliminary data.</text>
</comment>
<keyword evidence="2" id="KW-1185">Reference proteome</keyword>